<feature type="non-terminal residue" evidence="1">
    <location>
        <position position="193"/>
    </location>
</feature>
<proteinExistence type="predicted"/>
<evidence type="ECO:0008006" key="2">
    <source>
        <dbReference type="Google" id="ProtNLM"/>
    </source>
</evidence>
<protein>
    <recommendedName>
        <fullName evidence="2">WYL domain-containing protein</fullName>
    </recommendedName>
</protein>
<feature type="non-terminal residue" evidence="1">
    <location>
        <position position="1"/>
    </location>
</feature>
<dbReference type="EMBL" id="UINC01081364">
    <property type="protein sequence ID" value="SVC25140.1"/>
    <property type="molecule type" value="Genomic_DNA"/>
</dbReference>
<evidence type="ECO:0000313" key="1">
    <source>
        <dbReference type="EMBL" id="SVC25140.1"/>
    </source>
</evidence>
<name>A0A382KKY2_9ZZZZ</name>
<sequence>MKKKPPTTEAIRRGFSILGLMQPNTSLTTRQIHSKLLDKGFSISLRTVERDMQLLPDIFPERILVIDLSKPYTYRLPRHHRKYSGMNPEEAVCLQLAFDYLIPLLPNRSLDPIAPYLREAEKVLEESQAAKMQKWKSKVLTQYEGLQLQPATIDSDILSNMHLALWDGRTIKVSYLSKNQTKPKDYVLHPGGL</sequence>
<gene>
    <name evidence="1" type="ORF">METZ01_LOCUS277994</name>
</gene>
<dbReference type="AlphaFoldDB" id="A0A382KKY2"/>
<organism evidence="1">
    <name type="scientific">marine metagenome</name>
    <dbReference type="NCBI Taxonomy" id="408172"/>
    <lineage>
        <taxon>unclassified sequences</taxon>
        <taxon>metagenomes</taxon>
        <taxon>ecological metagenomes</taxon>
    </lineage>
</organism>
<accession>A0A382KKY2</accession>
<reference evidence="1" key="1">
    <citation type="submission" date="2018-05" db="EMBL/GenBank/DDBJ databases">
        <authorList>
            <person name="Lanie J.A."/>
            <person name="Ng W.-L."/>
            <person name="Kazmierczak K.M."/>
            <person name="Andrzejewski T.M."/>
            <person name="Davidsen T.M."/>
            <person name="Wayne K.J."/>
            <person name="Tettelin H."/>
            <person name="Glass J.I."/>
            <person name="Rusch D."/>
            <person name="Podicherti R."/>
            <person name="Tsui H.-C.T."/>
            <person name="Winkler M.E."/>
        </authorList>
    </citation>
    <scope>NUCLEOTIDE SEQUENCE</scope>
</reference>